<evidence type="ECO:0000259" key="1">
    <source>
        <dbReference type="Pfam" id="PF25729"/>
    </source>
</evidence>
<accession>A0A8S5NVX5</accession>
<dbReference type="InterPro" id="IPR057888">
    <property type="entry name" value="crAss_MUZ_C"/>
</dbReference>
<evidence type="ECO:0000313" key="3">
    <source>
        <dbReference type="EMBL" id="DAD98376.1"/>
    </source>
</evidence>
<dbReference type="Pfam" id="PF25731">
    <property type="entry name" value="crAss_MUZ"/>
    <property type="match status" value="2"/>
</dbReference>
<feature type="domain" description="Crassvirus muzzle protein N-terminal region" evidence="2">
    <location>
        <begin position="4"/>
        <end position="367"/>
    </location>
</feature>
<organism evidence="3">
    <name type="scientific">CrAss-like virus sp. ctWDt29</name>
    <dbReference type="NCBI Taxonomy" id="2825836"/>
    <lineage>
        <taxon>Viruses</taxon>
        <taxon>Duplodnaviria</taxon>
        <taxon>Heunggongvirae</taxon>
        <taxon>Uroviricota</taxon>
        <taxon>Caudoviricetes</taxon>
        <taxon>Crassvirales</taxon>
    </lineage>
</organism>
<evidence type="ECO:0000259" key="2">
    <source>
        <dbReference type="Pfam" id="PF25731"/>
    </source>
</evidence>
<reference evidence="3" key="1">
    <citation type="journal article" date="2021" name="Proc. Natl. Acad. Sci. U.S.A.">
        <title>A Catalog of Tens of Thousands of Viruses from Human Metagenomes Reveals Hidden Associations with Chronic Diseases.</title>
        <authorList>
            <person name="Tisza M.J."/>
            <person name="Buck C.B."/>
        </authorList>
    </citation>
    <scope>NUCLEOTIDE SEQUENCE</scope>
    <source>
        <strain evidence="3">CtWDt29</strain>
    </source>
</reference>
<feature type="domain" description="Crassvirus muzzle protein C-terminal" evidence="1">
    <location>
        <begin position="1274"/>
        <end position="1380"/>
    </location>
</feature>
<dbReference type="EMBL" id="BK015261">
    <property type="protein sequence ID" value="DAD98376.1"/>
    <property type="molecule type" value="Genomic_DNA"/>
</dbReference>
<protein>
    <submittedName>
        <fullName evidence="3">Stabilization protein</fullName>
    </submittedName>
</protein>
<dbReference type="InterPro" id="IPR057889">
    <property type="entry name" value="crAss_MUZ_N"/>
</dbReference>
<proteinExistence type="predicted"/>
<sequence>MAKKYINWKTKGMNRDMSVSAFNPEFAFENLNIRLATNEGNTMMSWVNERGPKKLKLRVDTKPWATEDFVDRYDSNVDEETKEITDATVIRGIPIGTAVLNHKLVLFTVNDYIYLFEKSDDKDYDLEGKVLYFGSLGFSPNYPIETLVSYESENIQKVYWTDGLNQPRIINIASAMDYKLGKYNDSSFDFVPELALKETVSVSKMYGAGEFPPGVIQYAFTYYNKYGQESNIFYTTPLQYISYINRAGSPEEKVANCFKIKVNNIDKNFDYMRIYSILRTSKDATPVVKRIQDLEIREDATSVTYIDNGTSGEIVDPTELLYKGGEEIVAKTIEQKDETLFFGNITVKRPPLSIKERLLKENGVSKNSPLANGNVYATQSKRYFKLVSNPPLTYYNTLDTDANPDTGDTNYQGAACFKSREYYRLGVQFQYKNGRWSEPCWIGDKPCNAIPKEENWSHPDGTKTHDIAVPEFRYTMKAVGETGIGSIFENLHEQGYRKVRPVFAVPRTQDKTILCQGIGCPTMYRKVDRDNNLYAVSSWLFRSKLTDSIDGTDWNVPNATYQEKDGYTGGGYVTSDDILRSQYRTQVINDIISPYLSSTEVMGTYNDNDSFRVENTMLTLNSPDVEFDDYITHTDFKGYELFIPGKVYFDKTYGDISIQTSTPTIGSNSAGFIHRSIVAPGYGALISGLFYNDHIVDDIDAEGKYGTYCPNNPPVDFPVYMWHKNGSLNNDVARDNRSAQLLKKRISNYKFGPKTTYYDIGDAPILGERKSIDIQLFNSDILSIIKVNGKVYQGNVDTMVMPSEPSPYYFVGWPWRTSVNTDYKTKCQLKISLENPNDLSSKCGIFELKKVDNSWVWSMPLQISNPIKPTITVNGSDIGDHVKNISYWREGVQIKYKSTPHLILDTDSTISFKAKGEFPLIEVYKKYNKDILFGGASDEALQAATWIPCGPSVAFDENTKQCILEFKWGDTYFQRYECLKTYPFSSEDKNQVVEIASFMMETRVNIDGRYDKNRGQVSNLNVTPQNFNLINPVYSQMDNFFSYKIMDEDSYKNTVFPNTVTWTKTKQNGADVDLWTNITLANTLEMDGNKGKVNKLIRLNNQLLSFQDNGISQILYNENTQISTTEGVPIEIANSQKVQGKRYYSDTVGCSNKWSMVQTPSGIYFMDSNEKSIYLFNGQLNNLSTVGGFNAWAKQNIPSAEVEWTTNMFDSFVAYYDKLNQDVLFINEEIALAYSEKFNCFTSFYDYGGTPFFVNLDDIGIWIKNLNLWQHQAGEYCNFFDENKSYSMTLVANQEPQMDKMFTNLEFRACVEGEGVYDENTGKFKPALPFDTIEVWNEYQHGMLSLSDRDGHDRFTHGNSNGNASLNRKFRMWRCDIPRDNAEVNNATESLMGIKRFKARPLDRIRNPWAYIKLTKKVATSKVEVHDIMVTYFG</sequence>
<feature type="domain" description="Crassvirus muzzle protein N-terminal region" evidence="2">
    <location>
        <begin position="410"/>
        <end position="1265"/>
    </location>
</feature>
<name>A0A8S5NVX5_9CAUD</name>
<dbReference type="Pfam" id="PF25729">
    <property type="entry name" value="crAss_MUZ_C"/>
    <property type="match status" value="1"/>
</dbReference>